<accession>A0ACD3RC00</accession>
<evidence type="ECO:0000313" key="1">
    <source>
        <dbReference type="EMBL" id="TMS17107.1"/>
    </source>
</evidence>
<keyword evidence="2" id="KW-1185">Reference proteome</keyword>
<dbReference type="Proteomes" id="UP000793456">
    <property type="component" value="Chromosome VII"/>
</dbReference>
<protein>
    <submittedName>
        <fullName evidence="1">Uncharacterized protein</fullName>
    </submittedName>
</protein>
<reference evidence="1" key="1">
    <citation type="submission" date="2018-11" db="EMBL/GenBank/DDBJ databases">
        <title>The sequence and de novo assembly of Larimichthys crocea genome using PacBio and Hi-C technologies.</title>
        <authorList>
            <person name="Xu P."/>
            <person name="Chen B."/>
            <person name="Zhou Z."/>
            <person name="Ke Q."/>
            <person name="Wu Y."/>
            <person name="Bai H."/>
            <person name="Pu F."/>
        </authorList>
    </citation>
    <scope>NUCLEOTIDE SEQUENCE</scope>
    <source>
        <tissue evidence="1">Muscle</tissue>
    </source>
</reference>
<dbReference type="EMBL" id="CM011680">
    <property type="protein sequence ID" value="TMS17107.1"/>
    <property type="molecule type" value="Genomic_DNA"/>
</dbReference>
<proteinExistence type="predicted"/>
<name>A0ACD3RC00_LARCR</name>
<sequence length="94" mass="10181">MKLIVLLCSVLLLSVLAVPDSDETMMSAAPEQEALAEPREPDCDKFEGGTMCTKQYDPVCGSDGTTYATICVLCQKNRQQKQNVKVADIGPCPQ</sequence>
<gene>
    <name evidence="1" type="ORF">E3U43_001176</name>
</gene>
<comment type="caution">
    <text evidence="1">The sequence shown here is derived from an EMBL/GenBank/DDBJ whole genome shotgun (WGS) entry which is preliminary data.</text>
</comment>
<evidence type="ECO:0000313" key="2">
    <source>
        <dbReference type="Proteomes" id="UP000793456"/>
    </source>
</evidence>
<organism evidence="1 2">
    <name type="scientific">Larimichthys crocea</name>
    <name type="common">Large yellow croaker</name>
    <name type="synonym">Pseudosciaena crocea</name>
    <dbReference type="NCBI Taxonomy" id="215358"/>
    <lineage>
        <taxon>Eukaryota</taxon>
        <taxon>Metazoa</taxon>
        <taxon>Chordata</taxon>
        <taxon>Craniata</taxon>
        <taxon>Vertebrata</taxon>
        <taxon>Euteleostomi</taxon>
        <taxon>Actinopterygii</taxon>
        <taxon>Neopterygii</taxon>
        <taxon>Teleostei</taxon>
        <taxon>Neoteleostei</taxon>
        <taxon>Acanthomorphata</taxon>
        <taxon>Eupercaria</taxon>
        <taxon>Sciaenidae</taxon>
        <taxon>Larimichthys</taxon>
    </lineage>
</organism>